<evidence type="ECO:0000256" key="2">
    <source>
        <dbReference type="SAM" id="SignalP"/>
    </source>
</evidence>
<feature type="compositionally biased region" description="Basic and acidic residues" evidence="1">
    <location>
        <begin position="99"/>
        <end position="111"/>
    </location>
</feature>
<name>A0A401IM64_APHSA</name>
<comment type="caution">
    <text evidence="3">The sequence shown here is derived from an EMBL/GenBank/DDBJ whole genome shotgun (WGS) entry which is preliminary data.</text>
</comment>
<sequence length="119" mass="13565">MHLSTSAIINGLILSSLFSAFPTLANEVPIKPVEDVKVLEIPKGNLQDLGELQERNTQQWQWEVGKDYEANLNQIEYQVNPNTIKLTPSVDYQKDEQEWQNLHRGDPKETGADFPLAEF</sequence>
<reference evidence="4" key="1">
    <citation type="submission" date="2017-05" db="EMBL/GenBank/DDBJ databases">
        <title>Physiological properties and genetic analysis related to exopolysaccharide production of fresh-water unicellular cyanobacterium Aphanothece sacrum, Suizenji Nori, that has been cultured as a food source in Japan.</title>
        <authorList>
            <person name="Kanesaki Y."/>
            <person name="Yoshikawa S."/>
            <person name="Ohki K."/>
        </authorList>
    </citation>
    <scope>NUCLEOTIDE SEQUENCE [LARGE SCALE GENOMIC DNA]</scope>
    <source>
        <strain evidence="4">FPU1</strain>
    </source>
</reference>
<feature type="region of interest" description="Disordered" evidence="1">
    <location>
        <begin position="99"/>
        <end position="119"/>
    </location>
</feature>
<keyword evidence="4" id="KW-1185">Reference proteome</keyword>
<feature type="chain" id="PRO_5018971309" evidence="2">
    <location>
        <begin position="26"/>
        <end position="119"/>
    </location>
</feature>
<dbReference type="Proteomes" id="UP000287247">
    <property type="component" value="Unassembled WGS sequence"/>
</dbReference>
<evidence type="ECO:0000313" key="3">
    <source>
        <dbReference type="EMBL" id="GBF82336.1"/>
    </source>
</evidence>
<dbReference type="AlphaFoldDB" id="A0A401IM64"/>
<feature type="signal peptide" evidence="2">
    <location>
        <begin position="1"/>
        <end position="25"/>
    </location>
</feature>
<accession>A0A401IM64</accession>
<evidence type="ECO:0000256" key="1">
    <source>
        <dbReference type="SAM" id="MobiDB-lite"/>
    </source>
</evidence>
<dbReference type="OrthoDB" id="427780at2"/>
<dbReference type="EMBL" id="BDQK01000016">
    <property type="protein sequence ID" value="GBF82336.1"/>
    <property type="molecule type" value="Genomic_DNA"/>
</dbReference>
<evidence type="ECO:0000313" key="4">
    <source>
        <dbReference type="Proteomes" id="UP000287247"/>
    </source>
</evidence>
<proteinExistence type="predicted"/>
<gene>
    <name evidence="3" type="ORF">AsFPU1_3764</name>
</gene>
<keyword evidence="2" id="KW-0732">Signal</keyword>
<organism evidence="3 4">
    <name type="scientific">Aphanothece sacrum FPU1</name>
    <dbReference type="NCBI Taxonomy" id="1920663"/>
    <lineage>
        <taxon>Bacteria</taxon>
        <taxon>Bacillati</taxon>
        <taxon>Cyanobacteriota</taxon>
        <taxon>Cyanophyceae</taxon>
        <taxon>Oscillatoriophycideae</taxon>
        <taxon>Chroococcales</taxon>
        <taxon>Aphanothecaceae</taxon>
        <taxon>Aphanothece</taxon>
    </lineage>
</organism>
<protein>
    <submittedName>
        <fullName evidence="3">Uncharacterized protein</fullName>
    </submittedName>
</protein>